<sequence length="271" mass="30557">MYRICVRSLTESWISRWGGFEEEVRTSVRALTGNLVQGLGSTYPEEVFAVGNELGVQSRFVEHIGHGLGNVFKELGINVHFADFQVAVPPADKQGLTGQTANKEYGSRSVYPDLLIVSEGDFKILVVVELKTFWTFHKKDKETEDEFMARCLGQVVRYMDDFHCRYCFFTETASSDSKVSLAECFLFLASKVNDKDEAFYPTRVGNGMIGKILDVRFVDYQVMVSASGVKIQHVYPDLVVISLGNLRILVVDKVKTDWTFKPKKGESTEAF</sequence>
<dbReference type="AlphaFoldDB" id="A0A1L9VWY9"/>
<keyword evidence="2" id="KW-1185">Reference proteome</keyword>
<dbReference type="VEuPathDB" id="FungiDB:ASPGLDRAFT_31583"/>
<organism evidence="1 2">
    <name type="scientific">Aspergillus glaucus CBS 516.65</name>
    <dbReference type="NCBI Taxonomy" id="1160497"/>
    <lineage>
        <taxon>Eukaryota</taxon>
        <taxon>Fungi</taxon>
        <taxon>Dikarya</taxon>
        <taxon>Ascomycota</taxon>
        <taxon>Pezizomycotina</taxon>
        <taxon>Eurotiomycetes</taxon>
        <taxon>Eurotiomycetidae</taxon>
        <taxon>Eurotiales</taxon>
        <taxon>Aspergillaceae</taxon>
        <taxon>Aspergillus</taxon>
        <taxon>Aspergillus subgen. Aspergillus</taxon>
    </lineage>
</organism>
<evidence type="ECO:0000313" key="1">
    <source>
        <dbReference type="EMBL" id="OJJ88431.1"/>
    </source>
</evidence>
<accession>A0A1L9VWY9</accession>
<name>A0A1L9VWY9_ASPGL</name>
<gene>
    <name evidence="1" type="ORF">ASPGLDRAFT_31583</name>
</gene>
<dbReference type="GeneID" id="34460335"/>
<proteinExistence type="predicted"/>
<protein>
    <submittedName>
        <fullName evidence="1">Uncharacterized protein</fullName>
    </submittedName>
</protein>
<dbReference type="EMBL" id="KV878889">
    <property type="protein sequence ID" value="OJJ88431.1"/>
    <property type="molecule type" value="Genomic_DNA"/>
</dbReference>
<dbReference type="Proteomes" id="UP000184300">
    <property type="component" value="Unassembled WGS sequence"/>
</dbReference>
<dbReference type="RefSeq" id="XP_022405107.1">
    <property type="nucleotide sequence ID" value="XM_022544074.1"/>
</dbReference>
<reference evidence="2" key="1">
    <citation type="journal article" date="2017" name="Genome Biol.">
        <title>Comparative genomics reveals high biological diversity and specific adaptations in the industrially and medically important fungal genus Aspergillus.</title>
        <authorList>
            <person name="de Vries R.P."/>
            <person name="Riley R."/>
            <person name="Wiebenga A."/>
            <person name="Aguilar-Osorio G."/>
            <person name="Amillis S."/>
            <person name="Uchima C.A."/>
            <person name="Anderluh G."/>
            <person name="Asadollahi M."/>
            <person name="Askin M."/>
            <person name="Barry K."/>
            <person name="Battaglia E."/>
            <person name="Bayram O."/>
            <person name="Benocci T."/>
            <person name="Braus-Stromeyer S.A."/>
            <person name="Caldana C."/>
            <person name="Canovas D."/>
            <person name="Cerqueira G.C."/>
            <person name="Chen F."/>
            <person name="Chen W."/>
            <person name="Choi C."/>
            <person name="Clum A."/>
            <person name="Dos Santos R.A."/>
            <person name="Damasio A.R."/>
            <person name="Diallinas G."/>
            <person name="Emri T."/>
            <person name="Fekete E."/>
            <person name="Flipphi M."/>
            <person name="Freyberg S."/>
            <person name="Gallo A."/>
            <person name="Gournas C."/>
            <person name="Habgood R."/>
            <person name="Hainaut M."/>
            <person name="Harispe M.L."/>
            <person name="Henrissat B."/>
            <person name="Hilden K.S."/>
            <person name="Hope R."/>
            <person name="Hossain A."/>
            <person name="Karabika E."/>
            <person name="Karaffa L."/>
            <person name="Karanyi Z."/>
            <person name="Krasevec N."/>
            <person name="Kuo A."/>
            <person name="Kusch H."/>
            <person name="LaButti K."/>
            <person name="Lagendijk E.L."/>
            <person name="Lapidus A."/>
            <person name="Levasseur A."/>
            <person name="Lindquist E."/>
            <person name="Lipzen A."/>
            <person name="Logrieco A.F."/>
            <person name="MacCabe A."/>
            <person name="Maekelae M.R."/>
            <person name="Malavazi I."/>
            <person name="Melin P."/>
            <person name="Meyer V."/>
            <person name="Mielnichuk N."/>
            <person name="Miskei M."/>
            <person name="Molnar A.P."/>
            <person name="Mule G."/>
            <person name="Ngan C.Y."/>
            <person name="Orejas M."/>
            <person name="Orosz E."/>
            <person name="Ouedraogo J.P."/>
            <person name="Overkamp K.M."/>
            <person name="Park H.-S."/>
            <person name="Perrone G."/>
            <person name="Piumi F."/>
            <person name="Punt P.J."/>
            <person name="Ram A.F."/>
            <person name="Ramon A."/>
            <person name="Rauscher S."/>
            <person name="Record E."/>
            <person name="Riano-Pachon D.M."/>
            <person name="Robert V."/>
            <person name="Roehrig J."/>
            <person name="Ruller R."/>
            <person name="Salamov A."/>
            <person name="Salih N.S."/>
            <person name="Samson R.A."/>
            <person name="Sandor E."/>
            <person name="Sanguinetti M."/>
            <person name="Schuetze T."/>
            <person name="Sepcic K."/>
            <person name="Shelest E."/>
            <person name="Sherlock G."/>
            <person name="Sophianopoulou V."/>
            <person name="Squina F.M."/>
            <person name="Sun H."/>
            <person name="Susca A."/>
            <person name="Todd R.B."/>
            <person name="Tsang A."/>
            <person name="Unkles S.E."/>
            <person name="van de Wiele N."/>
            <person name="van Rossen-Uffink D."/>
            <person name="Oliveira J.V."/>
            <person name="Vesth T.C."/>
            <person name="Visser J."/>
            <person name="Yu J.-H."/>
            <person name="Zhou M."/>
            <person name="Andersen M.R."/>
            <person name="Archer D.B."/>
            <person name="Baker S.E."/>
            <person name="Benoit I."/>
            <person name="Brakhage A.A."/>
            <person name="Braus G.H."/>
            <person name="Fischer R."/>
            <person name="Frisvad J.C."/>
            <person name="Goldman G.H."/>
            <person name="Houbraken J."/>
            <person name="Oakley B."/>
            <person name="Pocsi I."/>
            <person name="Scazzocchio C."/>
            <person name="Seiboth B."/>
            <person name="vanKuyk P.A."/>
            <person name="Wortman J."/>
            <person name="Dyer P.S."/>
            <person name="Grigoriev I.V."/>
        </authorList>
    </citation>
    <scope>NUCLEOTIDE SEQUENCE [LARGE SCALE GENOMIC DNA]</scope>
    <source>
        <strain evidence="2">CBS 516.65</strain>
    </source>
</reference>
<evidence type="ECO:0000313" key="2">
    <source>
        <dbReference type="Proteomes" id="UP000184300"/>
    </source>
</evidence>
<dbReference type="OrthoDB" id="2156052at2759"/>